<dbReference type="Proteomes" id="UP000007319">
    <property type="component" value="Plasmid AZOBR_p2"/>
</dbReference>
<feature type="region of interest" description="Disordered" evidence="1">
    <location>
        <begin position="186"/>
        <end position="335"/>
    </location>
</feature>
<feature type="compositionally biased region" description="Low complexity" evidence="1">
    <location>
        <begin position="284"/>
        <end position="315"/>
    </location>
</feature>
<accession>A0A9P1JY07</accession>
<keyword evidence="3" id="KW-1185">Reference proteome</keyword>
<dbReference type="EMBL" id="HE577329">
    <property type="protein sequence ID" value="CCD01952.1"/>
    <property type="molecule type" value="Genomic_DNA"/>
</dbReference>
<feature type="compositionally biased region" description="Low complexity" evidence="1">
    <location>
        <begin position="237"/>
        <end position="266"/>
    </location>
</feature>
<reference evidence="2 3" key="1">
    <citation type="journal article" date="2011" name="PLoS Genet.">
        <title>Azospirillum genomes reveal transition of bacteria from aquatic to terrestrial environments.</title>
        <authorList>
            <person name="Wisniewski-Dye F."/>
            <person name="Borziak K."/>
            <person name="Khalsa-Moyers G."/>
            <person name="Alexandre G."/>
            <person name="Sukharnikov L.O."/>
            <person name="Wuichet K."/>
            <person name="Hurst G.B."/>
            <person name="McDonald W.H."/>
            <person name="Robertson J.S."/>
            <person name="Barbe V."/>
            <person name="Calteau A."/>
            <person name="Rouy Z."/>
            <person name="Mangenot S."/>
            <person name="Prigent-Combaret C."/>
            <person name="Normand P."/>
            <person name="Boyer M."/>
            <person name="Siguier P."/>
            <person name="Dessaux Y."/>
            <person name="Elmerich C."/>
            <person name="Condemine G."/>
            <person name="Krishnen G."/>
            <person name="Kennedy I."/>
            <person name="Paterson A.H."/>
            <person name="Gonzalez V."/>
            <person name="Mavingui P."/>
            <person name="Zhulin I.B."/>
        </authorList>
    </citation>
    <scope>NUCLEOTIDE SEQUENCE [LARGE SCALE GENOMIC DNA]</scope>
    <source>
        <strain evidence="2 3">Sp245</strain>
    </source>
</reference>
<evidence type="ECO:0000313" key="3">
    <source>
        <dbReference type="Proteomes" id="UP000007319"/>
    </source>
</evidence>
<dbReference type="SUPFAM" id="SSF110296">
    <property type="entry name" value="Oligoxyloglucan reducing end-specific cellobiohydrolase"/>
    <property type="match status" value="1"/>
</dbReference>
<organism evidence="2 3">
    <name type="scientific">Azospirillum baldaniorum</name>
    <dbReference type="NCBI Taxonomy" id="1064539"/>
    <lineage>
        <taxon>Bacteria</taxon>
        <taxon>Pseudomonadati</taxon>
        <taxon>Pseudomonadota</taxon>
        <taxon>Alphaproteobacteria</taxon>
        <taxon>Rhodospirillales</taxon>
        <taxon>Azospirillaceae</taxon>
        <taxon>Azospirillum</taxon>
    </lineage>
</organism>
<keyword evidence="2" id="KW-0614">Plasmid</keyword>
<feature type="compositionally biased region" description="Basic and acidic residues" evidence="1">
    <location>
        <begin position="190"/>
        <end position="209"/>
    </location>
</feature>
<evidence type="ECO:0000256" key="1">
    <source>
        <dbReference type="SAM" id="MobiDB-lite"/>
    </source>
</evidence>
<name>A0A9P1JY07_9PROT</name>
<evidence type="ECO:0000313" key="2">
    <source>
        <dbReference type="EMBL" id="CCD01952.1"/>
    </source>
</evidence>
<evidence type="ECO:0008006" key="4">
    <source>
        <dbReference type="Google" id="ProtNLM"/>
    </source>
</evidence>
<dbReference type="KEGG" id="abs:AZOBR_p270148"/>
<proteinExistence type="predicted"/>
<gene>
    <name evidence="2" type="ORF">AZOBR_p270148</name>
</gene>
<protein>
    <recommendedName>
        <fullName evidence="4">RapA2 cadherin-like domain-containing protein</fullName>
    </recommendedName>
</protein>
<dbReference type="AlphaFoldDB" id="A0A9P1JY07"/>
<sequence length="335" mass="34825">MLAGTDRVRFVPNADYNGSVVNGITFKAWDQTSGTAGTTVGNDTTANGGLGAGGQFSAASATADIAVTAVNDAPVLTDAALTLPSVAQAAGAPSGAVGAAVSSLVALGTNVSDVDSGAVTGIALVGVDTSEGGTWYYSTDGGTSWTAVGTVNDSGNALLLRTTDRLYYQPTGANAGILKRRDHLPCLGSDQRHRGDQGGDRGRRRDFRLLRRQRTPPASRSPRLSWGVPCPSRPRRTQATATRTTSPRRAASPSTAAAPTPTPTRRCGSTPTAHSWRRPRPTRRAPTASPTWMCPASPVRSTSPSVRSSPVWRAPTPLSGPSPSTARRQRSRSPR</sequence>
<geneLocation type="plasmid" evidence="2 3">
    <name>AZOBR_p2</name>
</geneLocation>